<feature type="non-terminal residue" evidence="1">
    <location>
        <position position="1"/>
    </location>
</feature>
<evidence type="ECO:0000313" key="1">
    <source>
        <dbReference type="EMBL" id="ERN08095.1"/>
    </source>
</evidence>
<sequence length="73" mass="7515">EQVAISKAVDAIANSATLLRLQKFPSAFQTLFWLSFLSTTGNQAIDTNNSVGATGTSTGTGLFSSLSSALCSV</sequence>
<evidence type="ECO:0000313" key="2">
    <source>
        <dbReference type="Proteomes" id="UP000017836"/>
    </source>
</evidence>
<proteinExistence type="predicted"/>
<dbReference type="EMBL" id="KI393569">
    <property type="protein sequence ID" value="ERN08095.1"/>
    <property type="molecule type" value="Genomic_DNA"/>
</dbReference>
<protein>
    <submittedName>
        <fullName evidence="1">Uncharacterized protein</fullName>
    </submittedName>
</protein>
<accession>W1PLR4</accession>
<dbReference type="HOGENOM" id="CLU_2712134_0_0_1"/>
<dbReference type="AlphaFoldDB" id="W1PLR4"/>
<dbReference type="Gramene" id="ERN08095">
    <property type="protein sequence ID" value="ERN08095"/>
    <property type="gene ID" value="AMTR_s00018p00014080"/>
</dbReference>
<name>W1PLR4_AMBTC</name>
<reference evidence="2" key="1">
    <citation type="journal article" date="2013" name="Science">
        <title>The Amborella genome and the evolution of flowering plants.</title>
        <authorList>
            <consortium name="Amborella Genome Project"/>
        </authorList>
    </citation>
    <scope>NUCLEOTIDE SEQUENCE [LARGE SCALE GENOMIC DNA]</scope>
</reference>
<gene>
    <name evidence="1" type="ORF">AMTR_s00018p00014080</name>
</gene>
<dbReference type="Proteomes" id="UP000017836">
    <property type="component" value="Unassembled WGS sequence"/>
</dbReference>
<keyword evidence="2" id="KW-1185">Reference proteome</keyword>
<organism evidence="1 2">
    <name type="scientific">Amborella trichopoda</name>
    <dbReference type="NCBI Taxonomy" id="13333"/>
    <lineage>
        <taxon>Eukaryota</taxon>
        <taxon>Viridiplantae</taxon>
        <taxon>Streptophyta</taxon>
        <taxon>Embryophyta</taxon>
        <taxon>Tracheophyta</taxon>
        <taxon>Spermatophyta</taxon>
        <taxon>Magnoliopsida</taxon>
        <taxon>Amborellales</taxon>
        <taxon>Amborellaceae</taxon>
        <taxon>Amborella</taxon>
    </lineage>
</organism>